<name>A0ABS2MQG3_9FIRM</name>
<feature type="transmembrane region" description="Helical" evidence="7">
    <location>
        <begin position="171"/>
        <end position="189"/>
    </location>
</feature>
<feature type="transmembrane region" description="Helical" evidence="7">
    <location>
        <begin position="143"/>
        <end position="165"/>
    </location>
</feature>
<evidence type="ECO:0000256" key="6">
    <source>
        <dbReference type="ARBA" id="ARBA00023136"/>
    </source>
</evidence>
<evidence type="ECO:0000256" key="5">
    <source>
        <dbReference type="ARBA" id="ARBA00022989"/>
    </source>
</evidence>
<dbReference type="CDD" id="cd03254">
    <property type="entry name" value="ABCC_Glucan_exporter_like"/>
    <property type="match status" value="1"/>
</dbReference>
<keyword evidence="3" id="KW-0547">Nucleotide-binding</keyword>
<keyword evidence="6 7" id="KW-0472">Membrane</keyword>
<keyword evidence="5 7" id="KW-1133">Transmembrane helix</keyword>
<evidence type="ECO:0000259" key="9">
    <source>
        <dbReference type="PROSITE" id="PS50929"/>
    </source>
</evidence>
<gene>
    <name evidence="10" type="ORF">JOC49_001151</name>
</gene>
<dbReference type="InterPro" id="IPR003593">
    <property type="entry name" value="AAA+_ATPase"/>
</dbReference>
<proteinExistence type="predicted"/>
<evidence type="ECO:0000256" key="1">
    <source>
        <dbReference type="ARBA" id="ARBA00004651"/>
    </source>
</evidence>
<dbReference type="InterPro" id="IPR011527">
    <property type="entry name" value="ABC1_TM_dom"/>
</dbReference>
<dbReference type="InterPro" id="IPR036640">
    <property type="entry name" value="ABC1_TM_sf"/>
</dbReference>
<dbReference type="InterPro" id="IPR003439">
    <property type="entry name" value="ABC_transporter-like_ATP-bd"/>
</dbReference>
<dbReference type="SUPFAM" id="SSF52540">
    <property type="entry name" value="P-loop containing nucleoside triphosphate hydrolases"/>
    <property type="match status" value="1"/>
</dbReference>
<evidence type="ECO:0000256" key="3">
    <source>
        <dbReference type="ARBA" id="ARBA00022741"/>
    </source>
</evidence>
<dbReference type="RefSeq" id="WP_204663313.1">
    <property type="nucleotide sequence ID" value="NZ_JAFBDT010000006.1"/>
</dbReference>
<evidence type="ECO:0000313" key="11">
    <source>
        <dbReference type="Proteomes" id="UP000767854"/>
    </source>
</evidence>
<feature type="domain" description="ABC transmembrane type-1" evidence="9">
    <location>
        <begin position="34"/>
        <end position="314"/>
    </location>
</feature>
<dbReference type="EMBL" id="JAFBDT010000006">
    <property type="protein sequence ID" value="MBM7561631.1"/>
    <property type="molecule type" value="Genomic_DNA"/>
</dbReference>
<evidence type="ECO:0000256" key="7">
    <source>
        <dbReference type="SAM" id="Phobius"/>
    </source>
</evidence>
<keyword evidence="11" id="KW-1185">Reference proteome</keyword>
<dbReference type="PROSITE" id="PS50893">
    <property type="entry name" value="ABC_TRANSPORTER_2"/>
    <property type="match status" value="1"/>
</dbReference>
<dbReference type="Gene3D" id="1.20.1560.10">
    <property type="entry name" value="ABC transporter type 1, transmembrane domain"/>
    <property type="match status" value="1"/>
</dbReference>
<keyword evidence="2 7" id="KW-0812">Transmembrane</keyword>
<feature type="transmembrane region" description="Helical" evidence="7">
    <location>
        <begin position="31"/>
        <end position="56"/>
    </location>
</feature>
<evidence type="ECO:0000259" key="8">
    <source>
        <dbReference type="PROSITE" id="PS50893"/>
    </source>
</evidence>
<dbReference type="InterPro" id="IPR039421">
    <property type="entry name" value="Type_1_exporter"/>
</dbReference>
<organism evidence="10 11">
    <name type="scientific">Fusibacter tunisiensis</name>
    <dbReference type="NCBI Taxonomy" id="1008308"/>
    <lineage>
        <taxon>Bacteria</taxon>
        <taxon>Bacillati</taxon>
        <taxon>Bacillota</taxon>
        <taxon>Clostridia</taxon>
        <taxon>Eubacteriales</taxon>
        <taxon>Eubacteriales Family XII. Incertae Sedis</taxon>
        <taxon>Fusibacter</taxon>
    </lineage>
</organism>
<feature type="transmembrane region" description="Helical" evidence="7">
    <location>
        <begin position="68"/>
        <end position="90"/>
    </location>
</feature>
<feature type="domain" description="ABC transporter" evidence="8">
    <location>
        <begin position="360"/>
        <end position="594"/>
    </location>
</feature>
<dbReference type="Gene3D" id="3.40.50.300">
    <property type="entry name" value="P-loop containing nucleotide triphosphate hydrolases"/>
    <property type="match status" value="1"/>
</dbReference>
<dbReference type="Pfam" id="PF00664">
    <property type="entry name" value="ABC_membrane"/>
    <property type="match status" value="1"/>
</dbReference>
<dbReference type="InterPro" id="IPR027417">
    <property type="entry name" value="P-loop_NTPase"/>
</dbReference>
<protein>
    <submittedName>
        <fullName evidence="10">ATP-binding cassette subfamily B protein</fullName>
    </submittedName>
</protein>
<dbReference type="CDD" id="cd18540">
    <property type="entry name" value="ABC_6TM_exporter_like"/>
    <property type="match status" value="1"/>
</dbReference>
<dbReference type="Proteomes" id="UP000767854">
    <property type="component" value="Unassembled WGS sequence"/>
</dbReference>
<evidence type="ECO:0000256" key="4">
    <source>
        <dbReference type="ARBA" id="ARBA00022840"/>
    </source>
</evidence>
<dbReference type="PROSITE" id="PS50929">
    <property type="entry name" value="ABC_TM1F"/>
    <property type="match status" value="1"/>
</dbReference>
<sequence>MEEKNKEMKLKYDKNIWKEMFLYLKGFKKDFYRLCAFMISLAVLDVTFPLLTQYAIDHFVVPRDLEGLWRVAVAYFGMTLLMGGIVFFFIRLAGKIETSIVYKMRKDAFEKLQKLSFSYYDKNAVGWMIARTTSDTTKISETLAWGVVDLVWGLAMMLFISIVMLIVNWKLALVTLITVPLLAVISVLFEKKMLVAYRNVRKINSKITGLFNDGIVGAKTTKTLVREELNRDEFGLVTHDMKRTSIRAALFSAGYLPVALFISALGMVLTLYFGSIFILNTSITYGTLVLFITYARQFFDPVLELARIYTEMISAQAAAERVMSLINEQEEIVESSAVLQKYGDHYTQRIENWEKIQGNVTFNHVGFYYKEGEYILKDFNLDVKKGQTVALVGETGSGKSTIVNLACRFYEPTEGEILIDGKEYRSRSQSWLHANIGYVLQAPHLFSGTIKENIRYGKLDATDSEIVEAAKTVNAHDFIMKLEKGYDTEVGEGGGLLSTGEKQLISFARAIISKPALFFLDEATSSIDTETEAKIQQAIDRVLKNRTSFIVAHRLSTIRNADVILVIDKGVIIESGNHAELMALKGHYYELYTTQFVEEGEMDLLNQNTQTSLQSA</sequence>
<dbReference type="PANTHER" id="PTHR43394:SF1">
    <property type="entry name" value="ATP-BINDING CASSETTE SUB-FAMILY B MEMBER 10, MITOCHONDRIAL"/>
    <property type="match status" value="1"/>
</dbReference>
<dbReference type="SMART" id="SM00382">
    <property type="entry name" value="AAA"/>
    <property type="match status" value="1"/>
</dbReference>
<reference evidence="10 11" key="1">
    <citation type="submission" date="2021-01" db="EMBL/GenBank/DDBJ databases">
        <title>Genomic Encyclopedia of Type Strains, Phase IV (KMG-IV): sequencing the most valuable type-strain genomes for metagenomic binning, comparative biology and taxonomic classification.</title>
        <authorList>
            <person name="Goeker M."/>
        </authorList>
    </citation>
    <scope>NUCLEOTIDE SEQUENCE [LARGE SCALE GENOMIC DNA]</scope>
    <source>
        <strain evidence="10 11">DSM 24436</strain>
    </source>
</reference>
<keyword evidence="4 10" id="KW-0067">ATP-binding</keyword>
<feature type="transmembrane region" description="Helical" evidence="7">
    <location>
        <begin position="248"/>
        <end position="269"/>
    </location>
</feature>
<dbReference type="GO" id="GO:0005524">
    <property type="term" value="F:ATP binding"/>
    <property type="evidence" value="ECO:0007669"/>
    <property type="project" value="UniProtKB-KW"/>
</dbReference>
<comment type="caution">
    <text evidence="10">The sequence shown here is derived from an EMBL/GenBank/DDBJ whole genome shotgun (WGS) entry which is preliminary data.</text>
</comment>
<evidence type="ECO:0000256" key="2">
    <source>
        <dbReference type="ARBA" id="ARBA00022692"/>
    </source>
</evidence>
<dbReference type="Pfam" id="PF00005">
    <property type="entry name" value="ABC_tran"/>
    <property type="match status" value="1"/>
</dbReference>
<dbReference type="SUPFAM" id="SSF90123">
    <property type="entry name" value="ABC transporter transmembrane region"/>
    <property type="match status" value="1"/>
</dbReference>
<comment type="subcellular location">
    <subcellularLocation>
        <location evidence="1">Cell membrane</location>
        <topology evidence="1">Multi-pass membrane protein</topology>
    </subcellularLocation>
</comment>
<dbReference type="PANTHER" id="PTHR43394">
    <property type="entry name" value="ATP-DEPENDENT PERMEASE MDL1, MITOCHONDRIAL"/>
    <property type="match status" value="1"/>
</dbReference>
<evidence type="ECO:0000313" key="10">
    <source>
        <dbReference type="EMBL" id="MBM7561631.1"/>
    </source>
</evidence>
<accession>A0ABS2MQG3</accession>